<dbReference type="Proteomes" id="UP000823388">
    <property type="component" value="Chromosome 4N"/>
</dbReference>
<proteinExistence type="predicted"/>
<sequence>MADHMWRTCPSSLRFPSGFSRLVRLSLLRVGSVSFGYPLSSDAFPALEVIHLRSARSVDLNRLLSRVYALARFGSATCLTKLRKLPSLRELQLLMFATASTNLAHIYMFLRTCRCPQLERLFVQLPTSRRDTFVGSSSEVVAEDEPAEVSEEDETEEELLKEEQVQKYVLEEKLFYEDVYEEDPLDENVPLEEQSEEDVPEYGLRFYFFLSTLCTYFSGYARESLYLGSIGTNNLMIAKMMKFKGHYFEKRLVSFLLRKAPGLKKLLLVAPKGHIKALGKDTLDISHFIDSNLPCSRKVSPDAQIILSQTDFAASQPVHSDVFARF</sequence>
<accession>A0A8T0T8J2</accession>
<reference evidence="1" key="1">
    <citation type="submission" date="2020-05" db="EMBL/GenBank/DDBJ databases">
        <title>WGS assembly of Panicum virgatum.</title>
        <authorList>
            <person name="Lovell J.T."/>
            <person name="Jenkins J."/>
            <person name="Shu S."/>
            <person name="Juenger T.E."/>
            <person name="Schmutz J."/>
        </authorList>
    </citation>
    <scope>NUCLEOTIDE SEQUENCE</scope>
    <source>
        <strain evidence="1">AP13</strain>
    </source>
</reference>
<name>A0A8T0T8J2_PANVG</name>
<comment type="caution">
    <text evidence="1">The sequence shown here is derived from an EMBL/GenBank/DDBJ whole genome shotgun (WGS) entry which is preliminary data.</text>
</comment>
<evidence type="ECO:0000313" key="2">
    <source>
        <dbReference type="Proteomes" id="UP000823388"/>
    </source>
</evidence>
<dbReference type="AlphaFoldDB" id="A0A8T0T8J2"/>
<gene>
    <name evidence="1" type="ORF">PVAP13_4NG288900</name>
</gene>
<protein>
    <recommendedName>
        <fullName evidence="3">FBD domain-containing protein</fullName>
    </recommendedName>
</protein>
<dbReference type="EMBL" id="CM029044">
    <property type="protein sequence ID" value="KAG2608052.1"/>
    <property type="molecule type" value="Genomic_DNA"/>
</dbReference>
<keyword evidence="2" id="KW-1185">Reference proteome</keyword>
<evidence type="ECO:0008006" key="3">
    <source>
        <dbReference type="Google" id="ProtNLM"/>
    </source>
</evidence>
<organism evidence="1 2">
    <name type="scientific">Panicum virgatum</name>
    <name type="common">Blackwell switchgrass</name>
    <dbReference type="NCBI Taxonomy" id="38727"/>
    <lineage>
        <taxon>Eukaryota</taxon>
        <taxon>Viridiplantae</taxon>
        <taxon>Streptophyta</taxon>
        <taxon>Embryophyta</taxon>
        <taxon>Tracheophyta</taxon>
        <taxon>Spermatophyta</taxon>
        <taxon>Magnoliopsida</taxon>
        <taxon>Liliopsida</taxon>
        <taxon>Poales</taxon>
        <taxon>Poaceae</taxon>
        <taxon>PACMAD clade</taxon>
        <taxon>Panicoideae</taxon>
        <taxon>Panicodae</taxon>
        <taxon>Paniceae</taxon>
        <taxon>Panicinae</taxon>
        <taxon>Panicum</taxon>
        <taxon>Panicum sect. Hiantes</taxon>
    </lineage>
</organism>
<evidence type="ECO:0000313" key="1">
    <source>
        <dbReference type="EMBL" id="KAG2608052.1"/>
    </source>
</evidence>